<dbReference type="Proteomes" id="UP000189513">
    <property type="component" value="Unassembled WGS sequence"/>
</dbReference>
<keyword evidence="3 6" id="KW-0812">Transmembrane</keyword>
<evidence type="ECO:0000313" key="8">
    <source>
        <dbReference type="EMBL" id="ONH64909.1"/>
    </source>
</evidence>
<dbReference type="Gene3D" id="1.10.4160.10">
    <property type="entry name" value="Hydantoin permease"/>
    <property type="match status" value="1"/>
</dbReference>
<feature type="transmembrane region" description="Helical" evidence="6">
    <location>
        <begin position="144"/>
        <end position="162"/>
    </location>
</feature>
<keyword evidence="5 6" id="KW-0472">Membrane</keyword>
<dbReference type="PANTHER" id="PTHR30618:SF0">
    <property type="entry name" value="PURINE-URACIL PERMEASE NCS1"/>
    <property type="match status" value="1"/>
</dbReference>
<dbReference type="Pfam" id="PF02133">
    <property type="entry name" value="Transp_cyt_pur"/>
    <property type="match status" value="1"/>
</dbReference>
<keyword evidence="9" id="KW-1185">Reference proteome</keyword>
<feature type="transmembrane region" description="Helical" evidence="6">
    <location>
        <begin position="474"/>
        <end position="499"/>
    </location>
</feature>
<reference evidence="7" key="1">
    <citation type="journal article" date="2014" name="Genome Announc.">
        <title>Genome sequence of the yeast Cyberlindnera fabianii (Hansenula fabianii).</title>
        <authorList>
            <person name="Freel K.C."/>
            <person name="Sarilar V."/>
            <person name="Neuveglise C."/>
            <person name="Devillers H."/>
            <person name="Friedrich A."/>
            <person name="Schacherer J."/>
        </authorList>
    </citation>
    <scope>NUCLEOTIDE SEQUENCE</scope>
    <source>
        <strain evidence="7">YJS4271</strain>
    </source>
</reference>
<reference evidence="9" key="2">
    <citation type="journal article" date="2017" name="Genome Announc.">
        <title>Genome sequences of Cyberlindnera fabianii 65, Pichia kudriavzevii 129, and Saccharomyces cerevisiae 131 isolated from fermented masau fruits in Zimbabwe.</title>
        <authorList>
            <person name="van Rijswijck I.M.H."/>
            <person name="Derks M.F.L."/>
            <person name="Abee T."/>
            <person name="de Ridder D."/>
            <person name="Smid E.J."/>
        </authorList>
    </citation>
    <scope>NUCLEOTIDE SEQUENCE [LARGE SCALE GENOMIC DNA]</scope>
    <source>
        <strain evidence="9">65</strain>
    </source>
</reference>
<dbReference type="PANTHER" id="PTHR30618">
    <property type="entry name" value="NCS1 FAMILY PURINE/PYRIMIDINE TRANSPORTER"/>
    <property type="match status" value="1"/>
</dbReference>
<dbReference type="GO" id="GO:0005886">
    <property type="term" value="C:plasma membrane"/>
    <property type="evidence" value="ECO:0007669"/>
    <property type="project" value="TreeGrafter"/>
</dbReference>
<feature type="transmembrane region" description="Helical" evidence="6">
    <location>
        <begin position="285"/>
        <end position="310"/>
    </location>
</feature>
<evidence type="ECO:0000256" key="1">
    <source>
        <dbReference type="ARBA" id="ARBA00004141"/>
    </source>
</evidence>
<feature type="transmembrane region" description="Helical" evidence="6">
    <location>
        <begin position="437"/>
        <end position="454"/>
    </location>
</feature>
<evidence type="ECO:0000256" key="3">
    <source>
        <dbReference type="ARBA" id="ARBA00022692"/>
    </source>
</evidence>
<protein>
    <submittedName>
        <fullName evidence="7">CYFA0S29e00188g1_1</fullName>
    </submittedName>
    <submittedName>
        <fullName evidence="8">Uracil permease</fullName>
    </submittedName>
</protein>
<dbReference type="GO" id="GO:0015205">
    <property type="term" value="F:nucleobase transmembrane transporter activity"/>
    <property type="evidence" value="ECO:0007669"/>
    <property type="project" value="TreeGrafter"/>
</dbReference>
<accession>A0A061BGV9</accession>
<feature type="transmembrane region" description="Helical" evidence="6">
    <location>
        <begin position="202"/>
        <end position="223"/>
    </location>
</feature>
<sequence>MVSFRNIHDRVKLPLAQGTYSDGVLYSNRDLDPVPQWSDERKWNWFSNLGFWIAEAMSISMYQVASSSITLGLSPGLAVCAIIVGHVIVSIPAMLNAMYGARYGLGFPALMRVTAGASTGICGAHIMVAIRGIVCILWTGTQTLLLGQCIQSMLTAIWPSFAHFHNALPESAEITSAGLLCFFLGVIVQIPALYLTVNQLRWLFTIKVVVGICFTIVLFAWAVHGAKGFGPIFRQGNNITDGTPTVVVFFRCMVSAIGPKATLALNISDFTRYAKKPKQVWWPQFVGLVVLVTICGLLGIIVTSATKVIYNETTWSPLQVEALWQNRAGQFFASSVWAYSTLLTNISANTVSFSYDLSLLFPRYVNARRGAYICLLLGILSCPWYVQNSAASFSAFLGGYSMFLGPIAGIMCTDYWILRKRQINVPGIYKHDGPYRFFHGWNPACFIAFIIGIAPNLPGLAYICGNKSVPIMAYYVYSFSYVTGIVLAAIAYYLICTLFPSIWMADMKNFVNDPGHTFERPMDELDGVELGSSSSLSKDQFVVHTKGA</sequence>
<dbReference type="OrthoDB" id="2018619at2759"/>
<name>A0A061BGV9_CYBFA</name>
<feature type="transmembrane region" description="Helical" evidence="6">
    <location>
        <begin position="369"/>
        <end position="386"/>
    </location>
</feature>
<dbReference type="EMBL" id="LK052914">
    <property type="protein sequence ID" value="CDR47118.1"/>
    <property type="molecule type" value="Genomic_DNA"/>
</dbReference>
<evidence type="ECO:0000256" key="4">
    <source>
        <dbReference type="ARBA" id="ARBA00022989"/>
    </source>
</evidence>
<dbReference type="EMBL" id="MPUK01000015">
    <property type="protein sequence ID" value="ONH64909.1"/>
    <property type="molecule type" value="Genomic_DNA"/>
</dbReference>
<evidence type="ECO:0000313" key="9">
    <source>
        <dbReference type="Proteomes" id="UP000189513"/>
    </source>
</evidence>
<dbReference type="VEuPathDB" id="FungiDB:BON22_5171"/>
<keyword evidence="4 6" id="KW-1133">Transmembrane helix</keyword>
<dbReference type="AlphaFoldDB" id="A0A061BGV9"/>
<reference evidence="8" key="3">
    <citation type="submission" date="2017-01" db="EMBL/GenBank/DDBJ databases">
        <authorList>
            <person name="Mah S.A."/>
            <person name="Swanson W.J."/>
            <person name="Moy G.W."/>
            <person name="Vacquier V.D."/>
        </authorList>
    </citation>
    <scope>NUCLEOTIDE SEQUENCE [LARGE SCALE GENOMIC DNA]</scope>
    <source>
        <strain evidence="8">65</strain>
    </source>
</reference>
<evidence type="ECO:0000256" key="6">
    <source>
        <dbReference type="SAM" id="Phobius"/>
    </source>
</evidence>
<proteinExistence type="inferred from homology"/>
<comment type="similarity">
    <text evidence="2">Belongs to the purine-cytosine permease (2.A.39) family.</text>
</comment>
<evidence type="ECO:0000256" key="2">
    <source>
        <dbReference type="ARBA" id="ARBA00008974"/>
    </source>
</evidence>
<evidence type="ECO:0000256" key="5">
    <source>
        <dbReference type="ARBA" id="ARBA00023136"/>
    </source>
</evidence>
<feature type="transmembrane region" description="Helical" evidence="6">
    <location>
        <begin position="392"/>
        <end position="417"/>
    </location>
</feature>
<dbReference type="InterPro" id="IPR001248">
    <property type="entry name" value="Pur-cyt_permease"/>
</dbReference>
<gene>
    <name evidence="8" type="ORF">BON22_5171</name>
    <name evidence="7" type="ORF">CYFA0S_29e00188g</name>
</gene>
<evidence type="ECO:0000313" key="7">
    <source>
        <dbReference type="EMBL" id="CDR47118.1"/>
    </source>
</evidence>
<feature type="transmembrane region" description="Helical" evidence="6">
    <location>
        <begin position="174"/>
        <end position="195"/>
    </location>
</feature>
<dbReference type="OMA" id="LPLLWIH"/>
<organism evidence="7">
    <name type="scientific">Cyberlindnera fabianii</name>
    <name type="common">Yeast</name>
    <name type="synonym">Hansenula fabianii</name>
    <dbReference type="NCBI Taxonomy" id="36022"/>
    <lineage>
        <taxon>Eukaryota</taxon>
        <taxon>Fungi</taxon>
        <taxon>Dikarya</taxon>
        <taxon>Ascomycota</taxon>
        <taxon>Saccharomycotina</taxon>
        <taxon>Saccharomycetes</taxon>
        <taxon>Phaffomycetales</taxon>
        <taxon>Phaffomycetaceae</taxon>
        <taxon>Cyberlindnera</taxon>
    </lineage>
</organism>
<comment type="subcellular location">
    <subcellularLocation>
        <location evidence="1">Membrane</location>
        <topology evidence="1">Multi-pass membrane protein</topology>
    </subcellularLocation>
</comment>
<dbReference type="InterPro" id="IPR045225">
    <property type="entry name" value="Uracil/uridine/allantoin_perm"/>
</dbReference>
<feature type="transmembrane region" description="Helical" evidence="6">
    <location>
        <begin position="115"/>
        <end position="137"/>
    </location>
</feature>
<feature type="transmembrane region" description="Helical" evidence="6">
    <location>
        <begin position="77"/>
        <end position="95"/>
    </location>
</feature>